<dbReference type="GO" id="GO:0005783">
    <property type="term" value="C:endoplasmic reticulum"/>
    <property type="evidence" value="ECO:0007669"/>
    <property type="project" value="TreeGrafter"/>
</dbReference>
<reference evidence="3 4" key="1">
    <citation type="journal article" date="2015" name="Genome Biol. Evol.">
        <title>Comparative Genomics of a Bacterivorous Green Alga Reveals Evolutionary Causalities and Consequences of Phago-Mixotrophic Mode of Nutrition.</title>
        <authorList>
            <person name="Burns J.A."/>
            <person name="Paasch A."/>
            <person name="Narechania A."/>
            <person name="Kim E."/>
        </authorList>
    </citation>
    <scope>NUCLEOTIDE SEQUENCE [LARGE SCALE GENOMIC DNA]</scope>
    <source>
        <strain evidence="3 4">PLY_AMNH</strain>
    </source>
</reference>
<organism evidence="3 4">
    <name type="scientific">Cymbomonas tetramitiformis</name>
    <dbReference type="NCBI Taxonomy" id="36881"/>
    <lineage>
        <taxon>Eukaryota</taxon>
        <taxon>Viridiplantae</taxon>
        <taxon>Chlorophyta</taxon>
        <taxon>Pyramimonadophyceae</taxon>
        <taxon>Pyramimonadales</taxon>
        <taxon>Pyramimonadaceae</taxon>
        <taxon>Cymbomonas</taxon>
    </lineage>
</organism>
<comment type="caution">
    <text evidence="3">The sequence shown here is derived from an EMBL/GenBank/DDBJ whole genome shotgun (WGS) entry which is preliminary data.</text>
</comment>
<evidence type="ECO:0000313" key="3">
    <source>
        <dbReference type="EMBL" id="KAK3285487.1"/>
    </source>
</evidence>
<dbReference type="Gene3D" id="2.60.120.330">
    <property type="entry name" value="B-lactam Antibiotic, Isopenicillin N Synthase, Chain"/>
    <property type="match status" value="1"/>
</dbReference>
<dbReference type="InterPro" id="IPR007803">
    <property type="entry name" value="Asp/Arg/Pro-Hydrxlase"/>
</dbReference>
<sequence length="173" mass="19531">MDAGDAGWRCTSATKEGWRQVVAEGVWRELVLYGGGRRVDENCALCPRIAAIVDQIPEATTLARARGGEILLSILEPGTHLRAHCGPSNNRLTVHLGLVVPDGCKIRVAGETREWTQGKCLAFDDSFEHEVWHKGSQRRVVLLMNIWHPDITPEQKESSMEQQFEQSMNYRWH</sequence>
<evidence type="ECO:0000259" key="2">
    <source>
        <dbReference type="Pfam" id="PF05118"/>
    </source>
</evidence>
<comment type="similarity">
    <text evidence="1">Belongs to the aspartyl/asparaginyl beta-hydroxylase family.</text>
</comment>
<evidence type="ECO:0000256" key="1">
    <source>
        <dbReference type="ARBA" id="ARBA00007730"/>
    </source>
</evidence>
<dbReference type="PANTHER" id="PTHR12366:SF29">
    <property type="entry name" value="ASPARTYL BETA-HYDROXYLASE, ISOFORM L"/>
    <property type="match status" value="1"/>
</dbReference>
<name>A0AAE0GWA2_9CHLO</name>
<keyword evidence="4" id="KW-1185">Reference proteome</keyword>
<dbReference type="InterPro" id="IPR027443">
    <property type="entry name" value="IPNS-like_sf"/>
</dbReference>
<dbReference type="Proteomes" id="UP001190700">
    <property type="component" value="Unassembled WGS sequence"/>
</dbReference>
<dbReference type="PANTHER" id="PTHR12366">
    <property type="entry name" value="ASPARTYL/ASPARAGINYL BETA-HYDROXYLASE"/>
    <property type="match status" value="1"/>
</dbReference>
<dbReference type="InterPro" id="IPR039038">
    <property type="entry name" value="ASPH"/>
</dbReference>
<dbReference type="AlphaFoldDB" id="A0AAE0GWA2"/>
<gene>
    <name evidence="3" type="ORF">CYMTET_6917</name>
</gene>
<accession>A0AAE0GWA2</accession>
<protein>
    <recommendedName>
        <fullName evidence="2">Aspartyl/asparaginy/proline hydroxylase domain-containing protein</fullName>
    </recommendedName>
</protein>
<dbReference type="SUPFAM" id="SSF51197">
    <property type="entry name" value="Clavaminate synthase-like"/>
    <property type="match status" value="1"/>
</dbReference>
<proteinExistence type="inferred from homology"/>
<dbReference type="GO" id="GO:0062101">
    <property type="term" value="F:peptidyl-aspartic acid 3-dioxygenase activity"/>
    <property type="evidence" value="ECO:0007669"/>
    <property type="project" value="InterPro"/>
</dbReference>
<evidence type="ECO:0000313" key="4">
    <source>
        <dbReference type="Proteomes" id="UP001190700"/>
    </source>
</evidence>
<feature type="domain" description="Aspartyl/asparaginy/proline hydroxylase" evidence="2">
    <location>
        <begin position="22"/>
        <end position="149"/>
    </location>
</feature>
<dbReference type="EMBL" id="LGRX02001798">
    <property type="protein sequence ID" value="KAK3285487.1"/>
    <property type="molecule type" value="Genomic_DNA"/>
</dbReference>
<dbReference type="Pfam" id="PF05118">
    <property type="entry name" value="Asp_Arg_Hydrox"/>
    <property type="match status" value="1"/>
</dbReference>